<protein>
    <submittedName>
        <fullName evidence="1">Uncharacterized protein</fullName>
    </submittedName>
</protein>
<comment type="caution">
    <text evidence="1">The sequence shown here is derived from an EMBL/GenBank/DDBJ whole genome shotgun (WGS) entry which is preliminary data.</text>
</comment>
<dbReference type="AlphaFoldDB" id="A0A4C1XAI8"/>
<proteinExistence type="predicted"/>
<organism evidence="1 2">
    <name type="scientific">Eumeta variegata</name>
    <name type="common">Bagworm moth</name>
    <name type="synonym">Eumeta japonica</name>
    <dbReference type="NCBI Taxonomy" id="151549"/>
    <lineage>
        <taxon>Eukaryota</taxon>
        <taxon>Metazoa</taxon>
        <taxon>Ecdysozoa</taxon>
        <taxon>Arthropoda</taxon>
        <taxon>Hexapoda</taxon>
        <taxon>Insecta</taxon>
        <taxon>Pterygota</taxon>
        <taxon>Neoptera</taxon>
        <taxon>Endopterygota</taxon>
        <taxon>Lepidoptera</taxon>
        <taxon>Glossata</taxon>
        <taxon>Ditrysia</taxon>
        <taxon>Tineoidea</taxon>
        <taxon>Psychidae</taxon>
        <taxon>Oiketicinae</taxon>
        <taxon>Eumeta</taxon>
    </lineage>
</organism>
<name>A0A4C1XAI8_EUMVA</name>
<dbReference type="Proteomes" id="UP000299102">
    <property type="component" value="Unassembled WGS sequence"/>
</dbReference>
<evidence type="ECO:0000313" key="1">
    <source>
        <dbReference type="EMBL" id="GBP59277.1"/>
    </source>
</evidence>
<evidence type="ECO:0000313" key="2">
    <source>
        <dbReference type="Proteomes" id="UP000299102"/>
    </source>
</evidence>
<sequence>MKRIIHDLHKRYSRWVSHKMSRKPPGFSSTSTSVHVHVHVHFNKTSHSHNRLMGNVNTELGQTTAPTAAPALAS</sequence>
<accession>A0A4C1XAI8</accession>
<gene>
    <name evidence="1" type="ORF">EVAR_103233_1</name>
</gene>
<dbReference type="EMBL" id="BGZK01000757">
    <property type="protein sequence ID" value="GBP59277.1"/>
    <property type="molecule type" value="Genomic_DNA"/>
</dbReference>
<keyword evidence="2" id="KW-1185">Reference proteome</keyword>
<reference evidence="1 2" key="1">
    <citation type="journal article" date="2019" name="Commun. Biol.">
        <title>The bagworm genome reveals a unique fibroin gene that provides high tensile strength.</title>
        <authorList>
            <person name="Kono N."/>
            <person name="Nakamura H."/>
            <person name="Ohtoshi R."/>
            <person name="Tomita M."/>
            <person name="Numata K."/>
            <person name="Arakawa K."/>
        </authorList>
    </citation>
    <scope>NUCLEOTIDE SEQUENCE [LARGE SCALE GENOMIC DNA]</scope>
</reference>